<dbReference type="Proteomes" id="UP000198589">
    <property type="component" value="Unassembled WGS sequence"/>
</dbReference>
<evidence type="ECO:0000313" key="2">
    <source>
        <dbReference type="EMBL" id="SFD94527.1"/>
    </source>
</evidence>
<sequence length="188" mass="18144">MQRNSRRLLVVPVAIVVVGGALVGGAALADIGPFAATADGAPETSGSPSPQPSDPGTATTAPAATTTTAPAAPTAPETSAAPTPPAGKPVDVLLSYAGWDAGRGVVEAAASVAGVVESGGVCTMTLTSGSSTFETTQDALADASTTQCGALTYPGAQLGSGRWDVTVSYRSATSSGASVATAVEVPAR</sequence>
<reference evidence="3" key="1">
    <citation type="submission" date="2016-10" db="EMBL/GenBank/DDBJ databases">
        <authorList>
            <person name="Varghese N."/>
            <person name="Submissions S."/>
        </authorList>
    </citation>
    <scope>NUCLEOTIDE SEQUENCE [LARGE SCALE GENOMIC DNA]</scope>
    <source>
        <strain evidence="3">DSM 46838</strain>
    </source>
</reference>
<gene>
    <name evidence="2" type="ORF">SAMN05216574_101381</name>
</gene>
<dbReference type="AlphaFoldDB" id="A0A1I1WHB0"/>
<organism evidence="2 3">
    <name type="scientific">Blastococcus tunisiensis</name>
    <dbReference type="NCBI Taxonomy" id="1798228"/>
    <lineage>
        <taxon>Bacteria</taxon>
        <taxon>Bacillati</taxon>
        <taxon>Actinomycetota</taxon>
        <taxon>Actinomycetes</taxon>
        <taxon>Geodermatophilales</taxon>
        <taxon>Geodermatophilaceae</taxon>
        <taxon>Blastococcus</taxon>
    </lineage>
</organism>
<evidence type="ECO:0000256" key="1">
    <source>
        <dbReference type="SAM" id="MobiDB-lite"/>
    </source>
</evidence>
<accession>A0A1I1WHB0</accession>
<dbReference type="EMBL" id="FOND01000001">
    <property type="protein sequence ID" value="SFD94527.1"/>
    <property type="molecule type" value="Genomic_DNA"/>
</dbReference>
<name>A0A1I1WHB0_9ACTN</name>
<feature type="region of interest" description="Disordered" evidence="1">
    <location>
        <begin position="39"/>
        <end position="86"/>
    </location>
</feature>
<keyword evidence="3" id="KW-1185">Reference proteome</keyword>
<proteinExistence type="predicted"/>
<dbReference type="STRING" id="1798228.SAMN05216574_101381"/>
<dbReference type="RefSeq" id="WP_092195051.1">
    <property type="nucleotide sequence ID" value="NZ_FOND01000001.1"/>
</dbReference>
<protein>
    <submittedName>
        <fullName evidence="2">Uncharacterized protein</fullName>
    </submittedName>
</protein>
<evidence type="ECO:0000313" key="3">
    <source>
        <dbReference type="Proteomes" id="UP000198589"/>
    </source>
</evidence>
<feature type="compositionally biased region" description="Low complexity" evidence="1">
    <location>
        <begin position="54"/>
        <end position="81"/>
    </location>
</feature>